<organism evidence="2 3">
    <name type="scientific">Trichonephila clavipes</name>
    <name type="common">Golden silk orbweaver</name>
    <name type="synonym">Nephila clavipes</name>
    <dbReference type="NCBI Taxonomy" id="2585209"/>
    <lineage>
        <taxon>Eukaryota</taxon>
        <taxon>Metazoa</taxon>
        <taxon>Ecdysozoa</taxon>
        <taxon>Arthropoda</taxon>
        <taxon>Chelicerata</taxon>
        <taxon>Arachnida</taxon>
        <taxon>Araneae</taxon>
        <taxon>Araneomorphae</taxon>
        <taxon>Entelegynae</taxon>
        <taxon>Araneoidea</taxon>
        <taxon>Nephilidae</taxon>
        <taxon>Trichonephila</taxon>
    </lineage>
</organism>
<dbReference type="InterPro" id="IPR049012">
    <property type="entry name" value="Mutator_transp_dom"/>
</dbReference>
<gene>
    <name evidence="2" type="primary">AVEN_165442_1</name>
    <name evidence="2" type="ORF">TNCV_381281</name>
</gene>
<dbReference type="Proteomes" id="UP000887159">
    <property type="component" value="Unassembled WGS sequence"/>
</dbReference>
<evidence type="ECO:0000313" key="2">
    <source>
        <dbReference type="EMBL" id="GFY09633.1"/>
    </source>
</evidence>
<dbReference type="Pfam" id="PF20700">
    <property type="entry name" value="Mutator"/>
    <property type="match status" value="1"/>
</dbReference>
<name>A0A8X6SMI0_TRICX</name>
<proteinExistence type="predicted"/>
<dbReference type="EMBL" id="BMAU01021291">
    <property type="protein sequence ID" value="GFY09633.1"/>
    <property type="molecule type" value="Genomic_DNA"/>
</dbReference>
<feature type="domain" description="Mutator-like transposase" evidence="1">
    <location>
        <begin position="103"/>
        <end position="373"/>
    </location>
</feature>
<comment type="caution">
    <text evidence="2">The sequence shown here is derived from an EMBL/GenBank/DDBJ whole genome shotgun (WGS) entry which is preliminary data.</text>
</comment>
<sequence length="396" mass="44149">MVKSIARKRKRQFYGNKFTNTSKKNSTSAVPECTASCSKLGKESFSTAEEMPGPVFGNRIVDLELIVEAFSQLCCPKCFAEKVELFEDSRYGLCSHFTLKCKGFAGAFKLCSTLNLPRLTKTAYKNQEAKLLKVVQEVAEESMIKAATEIVEKQQNLSSDIVKCGISVDGTWQRRGYTSMNGCVAAISVDTGKVLDIEVMSSYCPTCKRLQTMPRNFEYESSKADHICQCNFTGSSSKMEIVGASRIFLRSEKNRRLQYTQYYGDGDSKAFMSVKDTYGLNSVTKFECIGHVQKRVGSRLRKLKTKTKGLSGKGKLTDNFIDRLQNYYGIAVRSNVGNLSAMQQNVIAALYHCASSDKKPMHGQCPIGKESWCYFQRGVENGTKCFTKYAGLSNDV</sequence>
<dbReference type="AlphaFoldDB" id="A0A8X6SMI0"/>
<evidence type="ECO:0000313" key="3">
    <source>
        <dbReference type="Proteomes" id="UP000887159"/>
    </source>
</evidence>
<keyword evidence="3" id="KW-1185">Reference proteome</keyword>
<accession>A0A8X6SMI0</accession>
<reference evidence="2" key="1">
    <citation type="submission" date="2020-08" db="EMBL/GenBank/DDBJ databases">
        <title>Multicomponent nature underlies the extraordinary mechanical properties of spider dragline silk.</title>
        <authorList>
            <person name="Kono N."/>
            <person name="Nakamura H."/>
            <person name="Mori M."/>
            <person name="Yoshida Y."/>
            <person name="Ohtoshi R."/>
            <person name="Malay A.D."/>
            <person name="Moran D.A.P."/>
            <person name="Tomita M."/>
            <person name="Numata K."/>
            <person name="Arakawa K."/>
        </authorList>
    </citation>
    <scope>NUCLEOTIDE SEQUENCE</scope>
</reference>
<evidence type="ECO:0000259" key="1">
    <source>
        <dbReference type="Pfam" id="PF20700"/>
    </source>
</evidence>
<protein>
    <recommendedName>
        <fullName evidence="1">Mutator-like transposase domain-containing protein</fullName>
    </recommendedName>
</protein>